<dbReference type="InterPro" id="IPR043129">
    <property type="entry name" value="ATPase_NBD"/>
</dbReference>
<dbReference type="CDD" id="cd24076">
    <property type="entry name" value="ASKHA_ATPase_ROK_BsXylR-like"/>
    <property type="match status" value="1"/>
</dbReference>
<organism evidence="4 5">
    <name type="scientific">Halobacillus amylolyticus</name>
    <dbReference type="NCBI Taxonomy" id="2932259"/>
    <lineage>
        <taxon>Bacteria</taxon>
        <taxon>Bacillati</taxon>
        <taxon>Bacillota</taxon>
        <taxon>Bacilli</taxon>
        <taxon>Bacillales</taxon>
        <taxon>Bacillaceae</taxon>
        <taxon>Halobacillus</taxon>
    </lineage>
</organism>
<evidence type="ECO:0000256" key="2">
    <source>
        <dbReference type="ARBA" id="ARBA00006479"/>
    </source>
</evidence>
<reference evidence="4" key="1">
    <citation type="submission" date="2022-04" db="EMBL/GenBank/DDBJ databases">
        <title>Halobacillus sp. isolated from saltern.</title>
        <authorList>
            <person name="Won M."/>
            <person name="Lee C.-M."/>
            <person name="Woen H.-Y."/>
            <person name="Kwon S.-W."/>
        </authorList>
    </citation>
    <scope>NUCLEOTIDE SEQUENCE</scope>
    <source>
        <strain evidence="4">SSHM10-5</strain>
    </source>
</reference>
<dbReference type="SUPFAM" id="SSF46785">
    <property type="entry name" value="Winged helix' DNA-binding domain"/>
    <property type="match status" value="1"/>
</dbReference>
<dbReference type="InterPro" id="IPR000600">
    <property type="entry name" value="ROK"/>
</dbReference>
<dbReference type="Pfam" id="PF13412">
    <property type="entry name" value="HTH_24"/>
    <property type="match status" value="1"/>
</dbReference>
<name>A0ABY4HA47_9BACI</name>
<evidence type="ECO:0000256" key="1">
    <source>
        <dbReference type="ARBA" id="ARBA00002486"/>
    </source>
</evidence>
<accession>A0ABY4HA47</accession>
<dbReference type="Gene3D" id="3.30.420.40">
    <property type="match status" value="2"/>
</dbReference>
<dbReference type="Gene3D" id="1.10.10.10">
    <property type="entry name" value="Winged helix-like DNA-binding domain superfamily/Winged helix DNA-binding domain"/>
    <property type="match status" value="1"/>
</dbReference>
<dbReference type="Proteomes" id="UP000830326">
    <property type="component" value="Chromosome"/>
</dbReference>
<dbReference type="InterPro" id="IPR036390">
    <property type="entry name" value="WH_DNA-bd_sf"/>
</dbReference>
<comment type="function">
    <text evidence="1">Transcriptional repressor of xylose-utilizing enzymes.</text>
</comment>
<keyword evidence="3" id="KW-0119">Carbohydrate metabolism</keyword>
<protein>
    <submittedName>
        <fullName evidence="4">ROK family protein</fullName>
    </submittedName>
</protein>
<dbReference type="PANTHER" id="PTHR18964">
    <property type="entry name" value="ROK (REPRESSOR, ORF, KINASE) FAMILY"/>
    <property type="match status" value="1"/>
</dbReference>
<comment type="similarity">
    <text evidence="2">Belongs to the ROK (NagC/XylR) family.</text>
</comment>
<evidence type="ECO:0000313" key="5">
    <source>
        <dbReference type="Proteomes" id="UP000830326"/>
    </source>
</evidence>
<dbReference type="RefSeq" id="WP_245031382.1">
    <property type="nucleotide sequence ID" value="NZ_CP095075.1"/>
</dbReference>
<gene>
    <name evidence="4" type="ORF">MUO15_17825</name>
</gene>
<evidence type="ECO:0000313" key="4">
    <source>
        <dbReference type="EMBL" id="UOR11431.1"/>
    </source>
</evidence>
<proteinExistence type="inferred from homology"/>
<evidence type="ECO:0000256" key="3">
    <source>
        <dbReference type="ARBA" id="ARBA00022629"/>
    </source>
</evidence>
<keyword evidence="5" id="KW-1185">Reference proteome</keyword>
<dbReference type="Pfam" id="PF00480">
    <property type="entry name" value="ROK"/>
    <property type="match status" value="1"/>
</dbReference>
<dbReference type="EMBL" id="CP095075">
    <property type="protein sequence ID" value="UOR11431.1"/>
    <property type="molecule type" value="Genomic_DNA"/>
</dbReference>
<keyword evidence="3" id="KW-0859">Xylose metabolism</keyword>
<dbReference type="InterPro" id="IPR036388">
    <property type="entry name" value="WH-like_DNA-bd_sf"/>
</dbReference>
<dbReference type="SUPFAM" id="SSF53067">
    <property type="entry name" value="Actin-like ATPase domain"/>
    <property type="match status" value="1"/>
</dbReference>
<dbReference type="PANTHER" id="PTHR18964:SF149">
    <property type="entry name" value="BIFUNCTIONAL UDP-N-ACETYLGLUCOSAMINE 2-EPIMERASE_N-ACETYLMANNOSAMINE KINASE"/>
    <property type="match status" value="1"/>
</dbReference>
<sequence length="385" mass="41751">MSSYQQSIKSQNKIEILQTIIDHAPLSRTSIAKKLGMAKGTVSSLSTELIDNEIIYEYGPGSSSGGRRPVMLLFNEKAAYSIGINVGVNYILGVLTNLNGEMVAEQRQSISVYDLAQVLPIIIKTIQRLIEDAPSSPYGIIGIGVGVPGIVNHQGTVLFAPNLGWENVHLKGELENTFDIPVTVENEANAGAYGEKKYSSSSSMSNNIVYVSAGIGIGVGLIIDGKIYRGEEGYSGELGHMMIDIDGRKCSCGSQGCWEMYASEKALLLEAEKTLGPSKGLSLESLIQEAETNPEIKVLFEKIGDYLGAGVSNILNIFNPKKVVIGNRLALAKNLLNEPVRKAINRNTLDFHKQEVEITFSSLTPYSTSLGTSRFMVEKFITTTF</sequence>